<evidence type="ECO:0000256" key="6">
    <source>
        <dbReference type="ARBA" id="ARBA00022840"/>
    </source>
</evidence>
<dbReference type="GO" id="GO:0044210">
    <property type="term" value="P:'de novo' CTP biosynthetic process"/>
    <property type="evidence" value="ECO:0007669"/>
    <property type="project" value="UniProtKB-UniPathway"/>
</dbReference>
<dbReference type="PANTHER" id="PTHR11550">
    <property type="entry name" value="CTP SYNTHASE"/>
    <property type="match status" value="1"/>
</dbReference>
<dbReference type="GO" id="GO:0019856">
    <property type="term" value="P:pyrimidine nucleobase biosynthetic process"/>
    <property type="evidence" value="ECO:0007669"/>
    <property type="project" value="TreeGrafter"/>
</dbReference>
<feature type="domain" description="CTP synthase N-terminal" evidence="11">
    <location>
        <begin position="1"/>
        <end position="237"/>
    </location>
</feature>
<dbReference type="PROSITE" id="PS51273">
    <property type="entry name" value="GATASE_TYPE_1"/>
    <property type="match status" value="1"/>
</dbReference>
<evidence type="ECO:0000256" key="8">
    <source>
        <dbReference type="ARBA" id="ARBA00022975"/>
    </source>
</evidence>
<dbReference type="InterPro" id="IPR004468">
    <property type="entry name" value="CTP_synthase"/>
</dbReference>
<evidence type="ECO:0000259" key="11">
    <source>
        <dbReference type="Pfam" id="PF06418"/>
    </source>
</evidence>
<name>A0A0F9AE71_9ZZZZ</name>
<dbReference type="AlphaFoldDB" id="A0A0F9AE71"/>
<keyword evidence="7" id="KW-0315">Glutamine amidotransferase</keyword>
<feature type="non-terminal residue" evidence="12">
    <location>
        <position position="1"/>
    </location>
</feature>
<protein>
    <recommendedName>
        <fullName evidence="3">CTP synthase (glutamine hydrolyzing)</fullName>
        <ecNumber evidence="3">6.3.4.2</ecNumber>
    </recommendedName>
</protein>
<evidence type="ECO:0000256" key="1">
    <source>
        <dbReference type="ARBA" id="ARBA00005171"/>
    </source>
</evidence>
<evidence type="ECO:0000256" key="4">
    <source>
        <dbReference type="ARBA" id="ARBA00022598"/>
    </source>
</evidence>
<dbReference type="SUPFAM" id="SSF52317">
    <property type="entry name" value="Class I glutamine amidotransferase-like"/>
    <property type="match status" value="1"/>
</dbReference>
<dbReference type="SUPFAM" id="SSF52540">
    <property type="entry name" value="P-loop containing nucleoside triphosphate hydrolases"/>
    <property type="match status" value="1"/>
</dbReference>
<dbReference type="Pfam" id="PF00117">
    <property type="entry name" value="GATase"/>
    <property type="match status" value="1"/>
</dbReference>
<organism evidence="12">
    <name type="scientific">marine sediment metagenome</name>
    <dbReference type="NCBI Taxonomy" id="412755"/>
    <lineage>
        <taxon>unclassified sequences</taxon>
        <taxon>metagenomes</taxon>
        <taxon>ecological metagenomes</taxon>
    </lineage>
</organism>
<evidence type="ECO:0000256" key="3">
    <source>
        <dbReference type="ARBA" id="ARBA00012291"/>
    </source>
</evidence>
<keyword evidence="4" id="KW-0436">Ligase</keyword>
<keyword evidence="8" id="KW-0665">Pyrimidine biosynthesis</keyword>
<evidence type="ECO:0000256" key="9">
    <source>
        <dbReference type="ARBA" id="ARBA00047781"/>
    </source>
</evidence>
<comment type="similarity">
    <text evidence="2">Belongs to the CTP synthase family.</text>
</comment>
<proteinExistence type="inferred from homology"/>
<dbReference type="Gene3D" id="3.40.50.300">
    <property type="entry name" value="P-loop containing nucleotide triphosphate hydrolases"/>
    <property type="match status" value="1"/>
</dbReference>
<dbReference type="GO" id="GO:0003883">
    <property type="term" value="F:CTP synthase activity"/>
    <property type="evidence" value="ECO:0007669"/>
    <property type="project" value="UniProtKB-EC"/>
</dbReference>
<keyword evidence="5" id="KW-0547">Nucleotide-binding</keyword>
<evidence type="ECO:0000259" key="10">
    <source>
        <dbReference type="Pfam" id="PF00117"/>
    </source>
</evidence>
<sequence length="381" mass="43092">DPGTLNPIEHGECFITEKVWDFRPVPGSDERIYKISEIDQDFGTYERFLGIEIHPSHNITSGQIYLSTILSERKGKFLGRTVQIIPHVTNIIKERLFNIAEKEDLDVLLVECGGTVGDLESSIFLESFRQIRLELQKKHTAFVHVTLIPYSKAVGQQKSKPTQHSVKMLQSAGLQPDILVGRSEFPLEEDIKRKLSLFSNIPEVAVISNPDLESVYELPLLFEEQKLGDFLCDLLDLKAKLVDFSEVKNYSEWKKTVDIYKNPNKKTVKIAMPGKYFNISDSYISINDALEHASAHQGYKTELKMINVTEDINVENELRGCDGILLTPGFGERAVEGMIQSAEYAMENNIPYLGICFGAQLFYIAFCRKYLGLEGANSTEI</sequence>
<dbReference type="GO" id="GO:0042802">
    <property type="term" value="F:identical protein binding"/>
    <property type="evidence" value="ECO:0007669"/>
    <property type="project" value="TreeGrafter"/>
</dbReference>
<reference evidence="12" key="1">
    <citation type="journal article" date="2015" name="Nature">
        <title>Complex archaea that bridge the gap between prokaryotes and eukaryotes.</title>
        <authorList>
            <person name="Spang A."/>
            <person name="Saw J.H."/>
            <person name="Jorgensen S.L."/>
            <person name="Zaremba-Niedzwiedzka K."/>
            <person name="Martijn J."/>
            <person name="Lind A.E."/>
            <person name="van Eijk R."/>
            <person name="Schleper C."/>
            <person name="Guy L."/>
            <person name="Ettema T.J."/>
        </authorList>
    </citation>
    <scope>NUCLEOTIDE SEQUENCE</scope>
</reference>
<dbReference type="Gene3D" id="3.40.50.880">
    <property type="match status" value="1"/>
</dbReference>
<dbReference type="EC" id="6.3.4.2" evidence="3"/>
<dbReference type="GO" id="GO:0005524">
    <property type="term" value="F:ATP binding"/>
    <property type="evidence" value="ECO:0007669"/>
    <property type="project" value="UniProtKB-KW"/>
</dbReference>
<dbReference type="InterPro" id="IPR017456">
    <property type="entry name" value="CTP_synthase_N"/>
</dbReference>
<dbReference type="InterPro" id="IPR029062">
    <property type="entry name" value="Class_I_gatase-like"/>
</dbReference>
<feature type="non-terminal residue" evidence="12">
    <location>
        <position position="381"/>
    </location>
</feature>
<evidence type="ECO:0000256" key="2">
    <source>
        <dbReference type="ARBA" id="ARBA00007533"/>
    </source>
</evidence>
<gene>
    <name evidence="12" type="ORF">LCGC14_2923300</name>
</gene>
<dbReference type="Pfam" id="PF06418">
    <property type="entry name" value="CTP_synth_N"/>
    <property type="match status" value="1"/>
</dbReference>
<dbReference type="UniPathway" id="UPA00159">
    <property type="reaction ID" value="UER00277"/>
</dbReference>
<comment type="pathway">
    <text evidence="1">Pyrimidine metabolism; CTP biosynthesis via de novo pathway; CTP from UDP: step 2/2.</text>
</comment>
<evidence type="ECO:0000256" key="7">
    <source>
        <dbReference type="ARBA" id="ARBA00022962"/>
    </source>
</evidence>
<comment type="caution">
    <text evidence="12">The sequence shown here is derived from an EMBL/GenBank/DDBJ whole genome shotgun (WGS) entry which is preliminary data.</text>
</comment>
<keyword evidence="6" id="KW-0067">ATP-binding</keyword>
<dbReference type="InterPro" id="IPR027417">
    <property type="entry name" value="P-loop_NTPase"/>
</dbReference>
<dbReference type="PANTHER" id="PTHR11550:SF0">
    <property type="entry name" value="CTP SYNTHASE-RELATED"/>
    <property type="match status" value="1"/>
</dbReference>
<evidence type="ECO:0000313" key="12">
    <source>
        <dbReference type="EMBL" id="KKK70506.1"/>
    </source>
</evidence>
<comment type="catalytic activity">
    <reaction evidence="9">
        <text>UTP + L-glutamine + ATP + H2O = CTP + L-glutamate + ADP + phosphate + 2 H(+)</text>
        <dbReference type="Rhea" id="RHEA:26426"/>
        <dbReference type="ChEBI" id="CHEBI:15377"/>
        <dbReference type="ChEBI" id="CHEBI:15378"/>
        <dbReference type="ChEBI" id="CHEBI:29985"/>
        <dbReference type="ChEBI" id="CHEBI:30616"/>
        <dbReference type="ChEBI" id="CHEBI:37563"/>
        <dbReference type="ChEBI" id="CHEBI:43474"/>
        <dbReference type="ChEBI" id="CHEBI:46398"/>
        <dbReference type="ChEBI" id="CHEBI:58359"/>
        <dbReference type="ChEBI" id="CHEBI:456216"/>
        <dbReference type="EC" id="6.3.4.2"/>
    </reaction>
</comment>
<evidence type="ECO:0000256" key="5">
    <source>
        <dbReference type="ARBA" id="ARBA00022741"/>
    </source>
</evidence>
<dbReference type="EMBL" id="LAZR01058159">
    <property type="protein sequence ID" value="KKK70506.1"/>
    <property type="molecule type" value="Genomic_DNA"/>
</dbReference>
<dbReference type="InterPro" id="IPR017926">
    <property type="entry name" value="GATASE"/>
</dbReference>
<feature type="domain" description="Glutamine amidotransferase" evidence="10">
    <location>
        <begin position="279"/>
        <end position="370"/>
    </location>
</feature>
<accession>A0A0F9AE71</accession>
<dbReference type="NCBIfam" id="NF003792">
    <property type="entry name" value="PRK05380.1"/>
    <property type="match status" value="1"/>
</dbReference>